<name>A0ABX8EDY5_9ACTN</name>
<protein>
    <submittedName>
        <fullName evidence="1">L-carnitine dehydrogenase</fullName>
        <ecNumber evidence="1">1.1.1.108</ecNumber>
    </submittedName>
</protein>
<organism evidence="1 2">
    <name type="scientific">Nocardioides aquaticus</name>
    <dbReference type="NCBI Taxonomy" id="160826"/>
    <lineage>
        <taxon>Bacteria</taxon>
        <taxon>Bacillati</taxon>
        <taxon>Actinomycetota</taxon>
        <taxon>Actinomycetes</taxon>
        <taxon>Propionibacteriales</taxon>
        <taxon>Nocardioidaceae</taxon>
        <taxon>Nocardioides</taxon>
    </lineage>
</organism>
<accession>A0ABX8EDY5</accession>
<keyword evidence="2" id="KW-1185">Reference proteome</keyword>
<keyword evidence="1" id="KW-0560">Oxidoreductase</keyword>
<dbReference type="Pfam" id="PF13279">
    <property type="entry name" value="4HBT_2"/>
    <property type="match status" value="1"/>
</dbReference>
<proteinExistence type="predicted"/>
<dbReference type="SUPFAM" id="SSF54637">
    <property type="entry name" value="Thioesterase/thiol ester dehydrase-isomerase"/>
    <property type="match status" value="1"/>
</dbReference>
<dbReference type="Gene3D" id="3.10.129.10">
    <property type="entry name" value="Hotdog Thioesterase"/>
    <property type="match status" value="1"/>
</dbReference>
<reference evidence="1 2" key="1">
    <citation type="submission" date="2021-05" db="EMBL/GenBank/DDBJ databases">
        <title>Complete genome of Nocardioides aquaticus KCTC 9944T isolated from meromictic and hypersaline Ekho Lake, Antarctica.</title>
        <authorList>
            <person name="Hwang K."/>
            <person name="Kim K.M."/>
            <person name="Choe H."/>
        </authorList>
    </citation>
    <scope>NUCLEOTIDE SEQUENCE [LARGE SCALE GENOMIC DNA]</scope>
    <source>
        <strain evidence="1 2">KCTC 9944</strain>
    </source>
</reference>
<dbReference type="GO" id="GO:0047728">
    <property type="term" value="F:carnitine 3-dehydrogenase activity"/>
    <property type="evidence" value="ECO:0007669"/>
    <property type="project" value="UniProtKB-EC"/>
</dbReference>
<sequence length="173" mass="18949">MTDSPAARPTAQPTTAQVLALHTATDTTVPEDHIDENGHMNIGHYFSAASWAVWDLTTERVTGADYIARRGSSFFTVEHRIAYLGELRLGERYSVHAALAGRTDKALHGLALVLDRERDRVACRMEVVYLHVDMDARRSSTMPDDVAARAGAEVAAHPWVADVATGLSLRRPS</sequence>
<dbReference type="CDD" id="cd00586">
    <property type="entry name" value="4HBT"/>
    <property type="match status" value="1"/>
</dbReference>
<evidence type="ECO:0000313" key="2">
    <source>
        <dbReference type="Proteomes" id="UP000679307"/>
    </source>
</evidence>
<evidence type="ECO:0000313" key="1">
    <source>
        <dbReference type="EMBL" id="QVT78125.1"/>
    </source>
</evidence>
<dbReference type="RefSeq" id="WP_214057754.1">
    <property type="nucleotide sequence ID" value="NZ_BAAAHS010000117.1"/>
</dbReference>
<dbReference type="EC" id="1.1.1.108" evidence="1"/>
<gene>
    <name evidence="1" type="primary">lcdH_1</name>
    <name evidence="1" type="ORF">ENKNEFLB_00498</name>
</gene>
<dbReference type="EMBL" id="CP075371">
    <property type="protein sequence ID" value="QVT78125.1"/>
    <property type="molecule type" value="Genomic_DNA"/>
</dbReference>
<dbReference type="InterPro" id="IPR029069">
    <property type="entry name" value="HotDog_dom_sf"/>
</dbReference>
<dbReference type="Proteomes" id="UP000679307">
    <property type="component" value="Chromosome"/>
</dbReference>